<feature type="compositionally biased region" description="Basic and acidic residues" evidence="2">
    <location>
        <begin position="141"/>
        <end position="151"/>
    </location>
</feature>
<evidence type="ECO:0000259" key="3">
    <source>
        <dbReference type="PROSITE" id="PS50089"/>
    </source>
</evidence>
<proteinExistence type="predicted"/>
<reference evidence="5" key="1">
    <citation type="journal article" date="2019" name="Gigascience">
        <title>De novo genome assembly of the endangered Acer yangbiense, a plant species with extremely small populations endemic to Yunnan Province, China.</title>
        <authorList>
            <person name="Yang J."/>
            <person name="Wariss H.M."/>
            <person name="Tao L."/>
            <person name="Zhang R."/>
            <person name="Yun Q."/>
            <person name="Hollingsworth P."/>
            <person name="Dao Z."/>
            <person name="Luo G."/>
            <person name="Guo H."/>
            <person name="Ma Y."/>
            <person name="Sun W."/>
        </authorList>
    </citation>
    <scope>NUCLEOTIDE SEQUENCE [LARGE SCALE GENOMIC DNA]</scope>
    <source>
        <strain evidence="5">cv. Malutang</strain>
    </source>
</reference>
<comment type="caution">
    <text evidence="4">The sequence shown here is derived from an EMBL/GenBank/DDBJ whole genome shotgun (WGS) entry which is preliminary data.</text>
</comment>
<dbReference type="PANTHER" id="PTHR15600:SF42">
    <property type="entry name" value="SACSIN"/>
    <property type="match status" value="1"/>
</dbReference>
<dbReference type="EMBL" id="VAHF01000008">
    <property type="protein sequence ID" value="TXG56914.1"/>
    <property type="molecule type" value="Genomic_DNA"/>
</dbReference>
<evidence type="ECO:0000313" key="5">
    <source>
        <dbReference type="Proteomes" id="UP000323000"/>
    </source>
</evidence>
<organism evidence="4 5">
    <name type="scientific">Acer yangbiense</name>
    <dbReference type="NCBI Taxonomy" id="1000413"/>
    <lineage>
        <taxon>Eukaryota</taxon>
        <taxon>Viridiplantae</taxon>
        <taxon>Streptophyta</taxon>
        <taxon>Embryophyta</taxon>
        <taxon>Tracheophyta</taxon>
        <taxon>Spermatophyta</taxon>
        <taxon>Magnoliopsida</taxon>
        <taxon>eudicotyledons</taxon>
        <taxon>Gunneridae</taxon>
        <taxon>Pentapetalae</taxon>
        <taxon>rosids</taxon>
        <taxon>malvids</taxon>
        <taxon>Sapindales</taxon>
        <taxon>Sapindaceae</taxon>
        <taxon>Hippocastanoideae</taxon>
        <taxon>Acereae</taxon>
        <taxon>Acer</taxon>
    </lineage>
</organism>
<dbReference type="Proteomes" id="UP000323000">
    <property type="component" value="Chromosome 8"/>
</dbReference>
<feature type="domain" description="RING-type" evidence="3">
    <location>
        <begin position="236"/>
        <end position="268"/>
    </location>
</feature>
<dbReference type="OrthoDB" id="1262810at2759"/>
<evidence type="ECO:0000256" key="1">
    <source>
        <dbReference type="PROSITE-ProRule" id="PRU00175"/>
    </source>
</evidence>
<dbReference type="Gene3D" id="3.30.40.10">
    <property type="entry name" value="Zinc/RING finger domain, C3HC4 (zinc finger)"/>
    <property type="match status" value="1"/>
</dbReference>
<dbReference type="GO" id="GO:0030544">
    <property type="term" value="F:Hsp70 protein binding"/>
    <property type="evidence" value="ECO:0007669"/>
    <property type="project" value="TreeGrafter"/>
</dbReference>
<keyword evidence="1" id="KW-0863">Zinc-finger</keyword>
<accession>A0A5C7HJ80</accession>
<evidence type="ECO:0000313" key="4">
    <source>
        <dbReference type="EMBL" id="TXG56914.1"/>
    </source>
</evidence>
<dbReference type="InterPro" id="IPR001841">
    <property type="entry name" value="Znf_RING"/>
</dbReference>
<dbReference type="SUPFAM" id="SSF57850">
    <property type="entry name" value="RING/U-box"/>
    <property type="match status" value="1"/>
</dbReference>
<gene>
    <name evidence="4" type="ORF">EZV62_018227</name>
</gene>
<dbReference type="PROSITE" id="PS50089">
    <property type="entry name" value="ZF_RING_2"/>
    <property type="match status" value="1"/>
</dbReference>
<keyword evidence="1" id="KW-0862">Zinc</keyword>
<dbReference type="Pfam" id="PF13920">
    <property type="entry name" value="zf-C3HC4_3"/>
    <property type="match status" value="1"/>
</dbReference>
<keyword evidence="1" id="KW-0479">Metal-binding</keyword>
<evidence type="ECO:0000256" key="2">
    <source>
        <dbReference type="SAM" id="MobiDB-lite"/>
    </source>
</evidence>
<feature type="region of interest" description="Disordered" evidence="2">
    <location>
        <begin position="130"/>
        <end position="157"/>
    </location>
</feature>
<name>A0A5C7HJ80_9ROSI</name>
<dbReference type="GO" id="GO:0008270">
    <property type="term" value="F:zinc ion binding"/>
    <property type="evidence" value="ECO:0007669"/>
    <property type="project" value="UniProtKB-KW"/>
</dbReference>
<sequence length="280" mass="30807">MPLPIGSLFYYPEGSETAIVDMLKLNSGKRDIEATSASLVGKEIPAKDALQVQFHPLRRFYKGEIVAWRIQNGEKLKYGRVPDDVSPSAGQALYRFKVETAPGVIDSLLSSQVFSFRSMLMGDEASTATIPEDINSVTDNKSNDEIPENSRRGKTMTSQRAQYGLVSAAELVQAVHEMLSAAGISMDVEKQSLMQKAITLKEQLQESRAALLLEQEKADSAAKDADTAKAAWLSWICLSNEVDMTIVPCGHVLCRRCSSAVSKCPFCRLQVTKTVRIFQP</sequence>
<dbReference type="InterPro" id="IPR052972">
    <property type="entry name" value="Sacsin_chaperone_reg"/>
</dbReference>
<dbReference type="PANTHER" id="PTHR15600">
    <property type="entry name" value="SACSIN"/>
    <property type="match status" value="1"/>
</dbReference>
<dbReference type="InterPro" id="IPR013083">
    <property type="entry name" value="Znf_RING/FYVE/PHD"/>
</dbReference>
<protein>
    <recommendedName>
        <fullName evidence="3">RING-type domain-containing protein</fullName>
    </recommendedName>
</protein>
<dbReference type="AlphaFoldDB" id="A0A5C7HJ80"/>
<keyword evidence="5" id="KW-1185">Reference proteome</keyword>